<dbReference type="SUPFAM" id="SSF47240">
    <property type="entry name" value="Ferritin-like"/>
    <property type="match status" value="1"/>
</dbReference>
<reference evidence="1" key="1">
    <citation type="submission" date="2022-12" db="EMBL/GenBank/DDBJ databases">
        <title>Clostridium sp. nov., isolated from industrial wastewater.</title>
        <authorList>
            <person name="Jiayan W."/>
        </authorList>
    </citation>
    <scope>NUCLEOTIDE SEQUENCE</scope>
    <source>
        <strain evidence="1">ZC22-4</strain>
    </source>
</reference>
<dbReference type="CDD" id="cd00657">
    <property type="entry name" value="Ferritin_like"/>
    <property type="match status" value="1"/>
</dbReference>
<evidence type="ECO:0000313" key="2">
    <source>
        <dbReference type="Proteomes" id="UP001144612"/>
    </source>
</evidence>
<organism evidence="1 2">
    <name type="scientific">Clostridium brassicae</name>
    <dbReference type="NCBI Taxonomy" id="2999072"/>
    <lineage>
        <taxon>Bacteria</taxon>
        <taxon>Bacillati</taxon>
        <taxon>Bacillota</taxon>
        <taxon>Clostridia</taxon>
        <taxon>Eubacteriales</taxon>
        <taxon>Clostridiaceae</taxon>
        <taxon>Clostridium</taxon>
    </lineage>
</organism>
<accession>A0ABT4DD00</accession>
<comment type="caution">
    <text evidence="1">The sequence shown here is derived from an EMBL/GenBank/DDBJ whole genome shotgun (WGS) entry which is preliminary data.</text>
</comment>
<dbReference type="Gene3D" id="1.20.1260.10">
    <property type="match status" value="1"/>
</dbReference>
<dbReference type="InterPro" id="IPR009078">
    <property type="entry name" value="Ferritin-like_SF"/>
</dbReference>
<evidence type="ECO:0000313" key="1">
    <source>
        <dbReference type="EMBL" id="MCY6960192.1"/>
    </source>
</evidence>
<dbReference type="Proteomes" id="UP001144612">
    <property type="component" value="Unassembled WGS sequence"/>
</dbReference>
<name>A0ABT4DD00_9CLOT</name>
<dbReference type="EMBL" id="JAPQFJ010000022">
    <property type="protein sequence ID" value="MCY6960192.1"/>
    <property type="molecule type" value="Genomic_DNA"/>
</dbReference>
<keyword evidence="2" id="KW-1185">Reference proteome</keyword>
<proteinExistence type="predicted"/>
<protein>
    <submittedName>
        <fullName evidence="1">Ferritin-like domain-containing protein</fullName>
    </submittedName>
</protein>
<dbReference type="InterPro" id="IPR012347">
    <property type="entry name" value="Ferritin-like"/>
</dbReference>
<dbReference type="RefSeq" id="WP_268062629.1">
    <property type="nucleotide sequence ID" value="NZ_JAPQFJ010000022.1"/>
</dbReference>
<gene>
    <name evidence="1" type="ORF">OW729_16365</name>
</gene>
<sequence length="233" mass="27337">MYQPMPYGMMYNTDALQTSLKLIEEAVSGEREDELFYDYLISVAPTRDEKEIIASIRDDEKKHNKMFRMIYKDLTGMDIKADENVDFEKPSSYIDGIKRALFGELKAVEKYRVIRQGLPTRYYRDMLFEIITDELKHASKYNYLYTLNKDMKMTRGSNDEENKEEDEKDNIISYIVPVVSQMFDEIDISGLERAAKDFKVSSLLVSLKDLLGEAANKVEDWEKSEELKFFKNK</sequence>